<dbReference type="EMBL" id="LLXI01000886">
    <property type="protein sequence ID" value="PKY50523.1"/>
    <property type="molecule type" value="Genomic_DNA"/>
</dbReference>
<dbReference type="Proteomes" id="UP000234323">
    <property type="component" value="Unassembled WGS sequence"/>
</dbReference>
<keyword evidence="2" id="KW-1185">Reference proteome</keyword>
<organism evidence="1 2">
    <name type="scientific">Rhizophagus irregularis</name>
    <dbReference type="NCBI Taxonomy" id="588596"/>
    <lineage>
        <taxon>Eukaryota</taxon>
        <taxon>Fungi</taxon>
        <taxon>Fungi incertae sedis</taxon>
        <taxon>Mucoromycota</taxon>
        <taxon>Glomeromycotina</taxon>
        <taxon>Glomeromycetes</taxon>
        <taxon>Glomerales</taxon>
        <taxon>Glomeraceae</taxon>
        <taxon>Rhizophagus</taxon>
    </lineage>
</organism>
<sequence>MKLEDLLGFGHVSMCGIWAGNKKAEKKKRITTIMSQFTEFYSKVCVAGSVKFVIDEASKEEISLSESDHFSRNLATILARDSEVVAVNLKILPNKCRIYISKNSRWLDGDVKYIDKIKGLMTNLSKDAPMKFVQATEREDVPDLILNIFEYCSEKLRRRLDKLKKDIRNNKDESYTKSFLEFLEASEINVGNLDEIDEYEIAMACCEYYKKNKNNENYPQRFLGHIKKVGSYSASVMDIVDCARKEKYKTSFSNIDLHLLDPIHVDQPISSWNDIIKEFIPNQKNLEDFKKNCLKNYETRRRINKIYGGTGRQLDHETTNHMYLHAELNILTNTDILSKKHNEFIAVSKNSCYLCESFIKFLRSKGYKITISGVCKKLYPGWKLPDTYSEEFVENVLCDLDEIIESGIEQHTKIIAKSDSDGESADSDNPEQIYIVMKKVSKVASAKANSNL</sequence>
<dbReference type="InterPro" id="IPR027796">
    <property type="entry name" value="OTT_1508_deam-like"/>
</dbReference>
<protein>
    <submittedName>
        <fullName evidence="1">Uncharacterized protein</fullName>
    </submittedName>
</protein>
<proteinExistence type="predicted"/>
<gene>
    <name evidence="1" type="ORF">RhiirA4_467044</name>
</gene>
<accession>A0A2I1GV48</accession>
<dbReference type="VEuPathDB" id="FungiDB:RhiirA1_429898"/>
<dbReference type="AlphaFoldDB" id="A0A2I1GV48"/>
<reference evidence="1 2" key="1">
    <citation type="submission" date="2015-10" db="EMBL/GenBank/DDBJ databases">
        <title>Genome analyses suggest a sexual origin of heterokaryosis in a supposedly ancient asexual fungus.</title>
        <authorList>
            <person name="Ropars J."/>
            <person name="Sedzielewska K."/>
            <person name="Noel J."/>
            <person name="Charron P."/>
            <person name="Farinelli L."/>
            <person name="Marton T."/>
            <person name="Kruger M."/>
            <person name="Pelin A."/>
            <person name="Brachmann A."/>
            <person name="Corradi N."/>
        </authorList>
    </citation>
    <scope>NUCLEOTIDE SEQUENCE [LARGE SCALE GENOMIC DNA]</scope>
    <source>
        <strain evidence="1 2">A4</strain>
    </source>
</reference>
<dbReference type="Pfam" id="PF14441">
    <property type="entry name" value="OTT_1508_deam"/>
    <property type="match status" value="1"/>
</dbReference>
<dbReference type="VEuPathDB" id="FungiDB:RhiirFUN_011409"/>
<evidence type="ECO:0000313" key="2">
    <source>
        <dbReference type="Proteomes" id="UP000234323"/>
    </source>
</evidence>
<evidence type="ECO:0000313" key="1">
    <source>
        <dbReference type="EMBL" id="PKY50523.1"/>
    </source>
</evidence>
<comment type="caution">
    <text evidence="1">The sequence shown here is derived from an EMBL/GenBank/DDBJ whole genome shotgun (WGS) entry which is preliminary data.</text>
</comment>
<name>A0A2I1GV48_9GLOM</name>
<dbReference type="VEuPathDB" id="FungiDB:FUN_015553"/>